<dbReference type="Proteomes" id="UP000292447">
    <property type="component" value="Chromosome III"/>
</dbReference>
<keyword evidence="1" id="KW-0689">Ribosomal protein</keyword>
<reference evidence="2" key="1">
    <citation type="submission" date="2019-03" db="EMBL/GenBank/DDBJ databases">
        <title>Snf2 controls pulcherriminic acid biosynthesis and connects pigmentation and antifungal activity of the yeast Metschnikowia pulcherrima.</title>
        <authorList>
            <person name="Gore-Lloyd D."/>
            <person name="Sumann I."/>
            <person name="Brachmann A.O."/>
            <person name="Schneeberger K."/>
            <person name="Ortiz-Merino R.A."/>
            <person name="Moreno-Beltran M."/>
            <person name="Schlaefli M."/>
            <person name="Kirner P."/>
            <person name="Santos Kron A."/>
            <person name="Wolfe K.H."/>
            <person name="Piel J."/>
            <person name="Ahrens C.H."/>
            <person name="Henk D."/>
            <person name="Freimoser F.M."/>
        </authorList>
    </citation>
    <scope>NUCLEOTIDE SEQUENCE [LARGE SCALE GENOMIC DNA]</scope>
    <source>
        <strain evidence="2">APC 1.2</strain>
    </source>
</reference>
<accession>A0A4P6XQG2</accession>
<evidence type="ECO:0000313" key="2">
    <source>
        <dbReference type="Proteomes" id="UP000292447"/>
    </source>
</evidence>
<dbReference type="GO" id="GO:0003735">
    <property type="term" value="F:structural constituent of ribosome"/>
    <property type="evidence" value="ECO:0007669"/>
    <property type="project" value="TreeGrafter"/>
</dbReference>
<keyword evidence="1" id="KW-0687">Ribonucleoprotein</keyword>
<dbReference type="STRING" id="2163413.A0A4P6XQG2"/>
<protein>
    <submittedName>
        <fullName evidence="1">Ribosomal protein subunit</fullName>
    </submittedName>
</protein>
<name>A0A4P6XQG2_9ASCO</name>
<dbReference type="GO" id="GO:0005763">
    <property type="term" value="C:mitochondrial small ribosomal subunit"/>
    <property type="evidence" value="ECO:0007669"/>
    <property type="project" value="TreeGrafter"/>
</dbReference>
<dbReference type="AlphaFoldDB" id="A0A4P6XQG2"/>
<dbReference type="GO" id="GO:0070124">
    <property type="term" value="P:mitochondrial translational initiation"/>
    <property type="evidence" value="ECO:0007669"/>
    <property type="project" value="TreeGrafter"/>
</dbReference>
<sequence>MNNQEFYRLFKHSKLAQVATPLSKKVRGPSTQTPTHQIIYTPKSSASRSDYGMKTALPKQVGESHIAFNDIDNSKNMPDVEKQAGSLYTRLRFQESGVVLKKSYNKANPLFAWESAKSLPGLRSDASENVTTQFNLNQNAPLLEVKAIVMENPEFYARFKKWVLERSPESLMLKVPSKLDALLKDFIASEAVKKRDYSLDDLIKSQNRSKTTGARSSVQGTAGLSYLQRGRLTNSPNGVKHGSIVPGRLVREREAAIGGLVANINERTTMLQANYAKNSPGRHTKQFVLPFKLNEAEITSTGSVRLHADGVKVGTWMLRSDLDTHHGNYTASNPNFGSLAERNKNDSSALESLLGLVSRPRN</sequence>
<organism evidence="1 2">
    <name type="scientific">Metschnikowia aff. pulcherrima</name>
    <dbReference type="NCBI Taxonomy" id="2163413"/>
    <lineage>
        <taxon>Eukaryota</taxon>
        <taxon>Fungi</taxon>
        <taxon>Dikarya</taxon>
        <taxon>Ascomycota</taxon>
        <taxon>Saccharomycotina</taxon>
        <taxon>Pichiomycetes</taxon>
        <taxon>Metschnikowiaceae</taxon>
        <taxon>Metschnikowia</taxon>
    </lineage>
</organism>
<proteinExistence type="predicted"/>
<dbReference type="EMBL" id="CP034458">
    <property type="protein sequence ID" value="QBM88298.1"/>
    <property type="molecule type" value="Genomic_DNA"/>
</dbReference>
<gene>
    <name evidence="1" type="primary">MPUL0C02640</name>
    <name evidence="1" type="ORF">METSCH_C02640</name>
</gene>
<keyword evidence="2" id="KW-1185">Reference proteome</keyword>
<dbReference type="PIRSF" id="PIRSF018156">
    <property type="entry name" value="MRPL51_fungal"/>
    <property type="match status" value="1"/>
</dbReference>
<dbReference type="InterPro" id="IPR016712">
    <property type="entry name" value="Rbsml_bS1m-like"/>
</dbReference>
<evidence type="ECO:0000313" key="1">
    <source>
        <dbReference type="EMBL" id="QBM88298.1"/>
    </source>
</evidence>
<dbReference type="Pfam" id="PF11709">
    <property type="entry name" value="Mit_ribos_Mrp51"/>
    <property type="match status" value="1"/>
</dbReference>
<dbReference type="PANTHER" id="PTHR28058">
    <property type="entry name" value="37S RIBOSOMAL PROTEIN MRP51, MITOCHONDRIAL"/>
    <property type="match status" value="1"/>
</dbReference>
<dbReference type="PANTHER" id="PTHR28058:SF1">
    <property type="entry name" value="SMALL RIBOSOMAL SUBUNIT PROTEIN BS1M"/>
    <property type="match status" value="1"/>
</dbReference>